<name>A0ABR3ETY3_9AGAR</name>
<feature type="non-terminal residue" evidence="2">
    <location>
        <position position="259"/>
    </location>
</feature>
<organism evidence="2 3">
    <name type="scientific">Marasmius crinis-equi</name>
    <dbReference type="NCBI Taxonomy" id="585013"/>
    <lineage>
        <taxon>Eukaryota</taxon>
        <taxon>Fungi</taxon>
        <taxon>Dikarya</taxon>
        <taxon>Basidiomycota</taxon>
        <taxon>Agaricomycotina</taxon>
        <taxon>Agaricomycetes</taxon>
        <taxon>Agaricomycetidae</taxon>
        <taxon>Agaricales</taxon>
        <taxon>Marasmiineae</taxon>
        <taxon>Marasmiaceae</taxon>
        <taxon>Marasmius</taxon>
    </lineage>
</organism>
<sequence length="259" mass="28780">MSSDASGMSAPQGGGRSGLPATEQAEQKAVLRTLITLIKPQATDGLLDNTPEKFELVVKSRRGETIRKQKWDSECGGWPVNIVQIRGQDKENLSIELQKPWLIGHNPRKIGGGSLTLNEVELALHASRDRLEMTISQSSSSITKNKLVLIVEISTVPLVPVWITSISLAESAGNLTDEALENLELVFTSRQEESLKKSVWNSSRRCWDVGLPQLRGEATEELSIELRRKRRVGLFHKALVTVTLHIKEGEQALRNEFKK</sequence>
<keyword evidence="3" id="KW-1185">Reference proteome</keyword>
<proteinExistence type="predicted"/>
<protein>
    <submittedName>
        <fullName evidence="2">Uncharacterized protein</fullName>
    </submittedName>
</protein>
<evidence type="ECO:0000313" key="2">
    <source>
        <dbReference type="EMBL" id="KAL0566261.1"/>
    </source>
</evidence>
<reference evidence="2 3" key="1">
    <citation type="submission" date="2024-02" db="EMBL/GenBank/DDBJ databases">
        <title>A draft genome for the cacao thread blight pathogen Marasmius crinis-equi.</title>
        <authorList>
            <person name="Cohen S.P."/>
            <person name="Baruah I.K."/>
            <person name="Amoako-Attah I."/>
            <person name="Bukari Y."/>
            <person name="Meinhardt L.W."/>
            <person name="Bailey B.A."/>
        </authorList>
    </citation>
    <scope>NUCLEOTIDE SEQUENCE [LARGE SCALE GENOMIC DNA]</scope>
    <source>
        <strain evidence="2 3">GH-76</strain>
    </source>
</reference>
<gene>
    <name evidence="2" type="ORF">V5O48_015757</name>
</gene>
<evidence type="ECO:0000313" key="3">
    <source>
        <dbReference type="Proteomes" id="UP001465976"/>
    </source>
</evidence>
<dbReference type="EMBL" id="JBAHYK010001954">
    <property type="protein sequence ID" value="KAL0566261.1"/>
    <property type="molecule type" value="Genomic_DNA"/>
</dbReference>
<accession>A0ABR3ETY3</accession>
<comment type="caution">
    <text evidence="2">The sequence shown here is derived from an EMBL/GenBank/DDBJ whole genome shotgun (WGS) entry which is preliminary data.</text>
</comment>
<evidence type="ECO:0000256" key="1">
    <source>
        <dbReference type="SAM" id="MobiDB-lite"/>
    </source>
</evidence>
<feature type="region of interest" description="Disordered" evidence="1">
    <location>
        <begin position="1"/>
        <end position="24"/>
    </location>
</feature>
<dbReference type="Proteomes" id="UP001465976">
    <property type="component" value="Unassembled WGS sequence"/>
</dbReference>